<dbReference type="Gene3D" id="3.40.50.1820">
    <property type="entry name" value="alpha/beta hydrolase"/>
    <property type="match status" value="1"/>
</dbReference>
<dbReference type="GO" id="GO:0016787">
    <property type="term" value="F:hydrolase activity"/>
    <property type="evidence" value="ECO:0007669"/>
    <property type="project" value="UniProtKB-KW"/>
</dbReference>
<dbReference type="SUPFAM" id="SSF53474">
    <property type="entry name" value="alpha/beta-Hydrolases"/>
    <property type="match status" value="1"/>
</dbReference>
<dbReference type="Pfam" id="PF20434">
    <property type="entry name" value="BD-FAE"/>
    <property type="match status" value="1"/>
</dbReference>
<dbReference type="InterPro" id="IPR029058">
    <property type="entry name" value="AB_hydrolase_fold"/>
</dbReference>
<keyword evidence="2" id="KW-0732">Signal</keyword>
<keyword evidence="5" id="KW-1185">Reference proteome</keyword>
<feature type="chain" id="PRO_5046748186" evidence="2">
    <location>
        <begin position="21"/>
        <end position="300"/>
    </location>
</feature>
<feature type="signal peptide" evidence="2">
    <location>
        <begin position="1"/>
        <end position="20"/>
    </location>
</feature>
<sequence length="300" mass="32027">MNRLLVAALGVISLSAAAIAQDEHQLTPARENVIYGMVSGAAMLMDVYGPEESNGLGVIVIPGSGWYMPEIYSVPPLKDLSRRDYIRGTVAALTDEGFTVFVINHRSSPGNRFPAAVEDTRRAVRFVRAGAEAFGIDPERIGILGHSSGGNLAAMAAYIDDAPGNGVDPIDQQSSAVQAVVTLAAPFYLYDIENVDVYGAQTVANYVGVPFYGLDNHYETSPPIAVQASPTHYVDAGDPPLYMVYSADDPVVPESQADHMIAALDEASAPYTPVRGETGEHAPDYDHAAMTAWLERVLGE</sequence>
<evidence type="ECO:0000256" key="2">
    <source>
        <dbReference type="SAM" id="SignalP"/>
    </source>
</evidence>
<dbReference type="PANTHER" id="PTHR48081">
    <property type="entry name" value="AB HYDROLASE SUPERFAMILY PROTEIN C4A8.06C"/>
    <property type="match status" value="1"/>
</dbReference>
<proteinExistence type="predicted"/>
<evidence type="ECO:0000313" key="5">
    <source>
        <dbReference type="Proteomes" id="UP001310692"/>
    </source>
</evidence>
<evidence type="ECO:0000313" key="4">
    <source>
        <dbReference type="EMBL" id="MEE2566174.1"/>
    </source>
</evidence>
<gene>
    <name evidence="4" type="ORF">V0U35_05730</name>
</gene>
<dbReference type="EMBL" id="JAZDRO010000002">
    <property type="protein sequence ID" value="MEE2566174.1"/>
    <property type="molecule type" value="Genomic_DNA"/>
</dbReference>
<dbReference type="InterPro" id="IPR049492">
    <property type="entry name" value="BD-FAE-like_dom"/>
</dbReference>
<name>A0ABU7LX83_9PROT</name>
<feature type="domain" description="BD-FAE-like" evidence="3">
    <location>
        <begin position="45"/>
        <end position="263"/>
    </location>
</feature>
<evidence type="ECO:0000259" key="3">
    <source>
        <dbReference type="Pfam" id="PF20434"/>
    </source>
</evidence>
<protein>
    <submittedName>
        <fullName evidence="4">Alpha/beta hydrolase</fullName>
    </submittedName>
</protein>
<reference evidence="4 5" key="1">
    <citation type="submission" date="2024-01" db="EMBL/GenBank/DDBJ databases">
        <title>Hyphobacterium bacterium isolated from marine sediment.</title>
        <authorList>
            <person name="Zhao S."/>
        </authorList>
    </citation>
    <scope>NUCLEOTIDE SEQUENCE [LARGE SCALE GENOMIC DNA]</scope>
    <source>
        <strain evidence="4 5">Y60-23</strain>
    </source>
</reference>
<accession>A0ABU7LX83</accession>
<dbReference type="InterPro" id="IPR050300">
    <property type="entry name" value="GDXG_lipolytic_enzyme"/>
</dbReference>
<keyword evidence="1 4" id="KW-0378">Hydrolase</keyword>
<dbReference type="RefSeq" id="WP_330195714.1">
    <property type="nucleotide sequence ID" value="NZ_JAZDRO010000002.1"/>
</dbReference>
<comment type="caution">
    <text evidence="4">The sequence shown here is derived from an EMBL/GenBank/DDBJ whole genome shotgun (WGS) entry which is preliminary data.</text>
</comment>
<organism evidence="4 5">
    <name type="scientific">Hyphobacterium marinum</name>
    <dbReference type="NCBI Taxonomy" id="3116574"/>
    <lineage>
        <taxon>Bacteria</taxon>
        <taxon>Pseudomonadati</taxon>
        <taxon>Pseudomonadota</taxon>
        <taxon>Alphaproteobacteria</taxon>
        <taxon>Maricaulales</taxon>
        <taxon>Maricaulaceae</taxon>
        <taxon>Hyphobacterium</taxon>
    </lineage>
</organism>
<dbReference type="PANTHER" id="PTHR48081:SF6">
    <property type="entry name" value="PEPTIDASE S9 PROLYL OLIGOPEPTIDASE CATALYTIC DOMAIN-CONTAINING PROTEIN"/>
    <property type="match status" value="1"/>
</dbReference>
<dbReference type="Proteomes" id="UP001310692">
    <property type="component" value="Unassembled WGS sequence"/>
</dbReference>
<evidence type="ECO:0000256" key="1">
    <source>
        <dbReference type="ARBA" id="ARBA00022801"/>
    </source>
</evidence>